<organism evidence="1 2">
    <name type="scientific">Datura stramonium</name>
    <name type="common">Jimsonweed</name>
    <name type="synonym">Common thornapple</name>
    <dbReference type="NCBI Taxonomy" id="4076"/>
    <lineage>
        <taxon>Eukaryota</taxon>
        <taxon>Viridiplantae</taxon>
        <taxon>Streptophyta</taxon>
        <taxon>Embryophyta</taxon>
        <taxon>Tracheophyta</taxon>
        <taxon>Spermatophyta</taxon>
        <taxon>Magnoliopsida</taxon>
        <taxon>eudicotyledons</taxon>
        <taxon>Gunneridae</taxon>
        <taxon>Pentapetalae</taxon>
        <taxon>asterids</taxon>
        <taxon>lamiids</taxon>
        <taxon>Solanales</taxon>
        <taxon>Solanaceae</taxon>
        <taxon>Solanoideae</taxon>
        <taxon>Datureae</taxon>
        <taxon>Datura</taxon>
    </lineage>
</organism>
<accession>A0ABS8Y881</accession>
<feature type="non-terminal residue" evidence="1">
    <location>
        <position position="1"/>
    </location>
</feature>
<sequence length="100" mass="11074">HPEIANTRAHANPQPEIVNGRQPRVASPEQVQEQVVQDAPSTVPTVVPTVSLPIDLVIRLLNVLEALVSNHDGHPVPQTTSWRRQWCKLEEKAKLRGIIG</sequence>
<protein>
    <submittedName>
        <fullName evidence="1">Uncharacterized protein</fullName>
    </submittedName>
</protein>
<proteinExistence type="predicted"/>
<keyword evidence="2" id="KW-1185">Reference proteome</keyword>
<dbReference type="EMBL" id="JACEIK010063484">
    <property type="protein sequence ID" value="MCE5167217.1"/>
    <property type="molecule type" value="Genomic_DNA"/>
</dbReference>
<evidence type="ECO:0000313" key="1">
    <source>
        <dbReference type="EMBL" id="MCE5167217.1"/>
    </source>
</evidence>
<comment type="caution">
    <text evidence="1">The sequence shown here is derived from an EMBL/GenBank/DDBJ whole genome shotgun (WGS) entry which is preliminary data.</text>
</comment>
<reference evidence="1 2" key="1">
    <citation type="journal article" date="2021" name="BMC Genomics">
        <title>Datura genome reveals duplications of psychoactive alkaloid biosynthetic genes and high mutation rate following tissue culture.</title>
        <authorList>
            <person name="Rajewski A."/>
            <person name="Carter-House D."/>
            <person name="Stajich J."/>
            <person name="Litt A."/>
        </authorList>
    </citation>
    <scope>NUCLEOTIDE SEQUENCE [LARGE SCALE GENOMIC DNA]</scope>
    <source>
        <strain evidence="1">AR-01</strain>
    </source>
</reference>
<dbReference type="Proteomes" id="UP000823775">
    <property type="component" value="Unassembled WGS sequence"/>
</dbReference>
<gene>
    <name evidence="1" type="ORF">HAX54_042856</name>
</gene>
<name>A0ABS8Y881_DATST</name>
<evidence type="ECO:0000313" key="2">
    <source>
        <dbReference type="Proteomes" id="UP000823775"/>
    </source>
</evidence>